<dbReference type="InterPro" id="IPR016039">
    <property type="entry name" value="Thiolase-like"/>
</dbReference>
<dbReference type="Gene3D" id="3.40.366.10">
    <property type="entry name" value="Malonyl-Coenzyme A Acyl Carrier Protein, domain 2"/>
    <property type="match status" value="1"/>
</dbReference>
<keyword evidence="8" id="KW-0012">Acyltransferase</keyword>
<dbReference type="Pfam" id="PF00550">
    <property type="entry name" value="PP-binding"/>
    <property type="match status" value="1"/>
</dbReference>
<evidence type="ECO:0000259" key="5">
    <source>
        <dbReference type="PROSITE" id="PS50075"/>
    </source>
</evidence>
<proteinExistence type="predicted"/>
<keyword evidence="2" id="KW-0597">Phosphoprotein</keyword>
<dbReference type="InterPro" id="IPR036736">
    <property type="entry name" value="ACP-like_sf"/>
</dbReference>
<evidence type="ECO:0000313" key="9">
    <source>
        <dbReference type="Proteomes" id="UP000431901"/>
    </source>
</evidence>
<dbReference type="InterPro" id="IPR049900">
    <property type="entry name" value="PKS_mFAS_DH"/>
</dbReference>
<evidence type="ECO:0000256" key="3">
    <source>
        <dbReference type="ARBA" id="ARBA00022679"/>
    </source>
</evidence>
<feature type="active site" description="Proton donor; for dehydratase activity" evidence="4">
    <location>
        <position position="1078"/>
    </location>
</feature>
<dbReference type="InterPro" id="IPR050091">
    <property type="entry name" value="PKS_NRPS_Biosynth_Enz"/>
</dbReference>
<comment type="caution">
    <text evidence="8">The sequence shown here is derived from an EMBL/GenBank/DDBJ whole genome shotgun (WGS) entry which is preliminary data.</text>
</comment>
<dbReference type="InterPro" id="IPR016036">
    <property type="entry name" value="Malonyl_transacylase_ACP-bd"/>
</dbReference>
<dbReference type="PROSITE" id="PS50075">
    <property type="entry name" value="CARRIER"/>
    <property type="match status" value="1"/>
</dbReference>
<dbReference type="Pfam" id="PF02801">
    <property type="entry name" value="Ketoacyl-synt_C"/>
    <property type="match status" value="1"/>
</dbReference>
<dbReference type="InterPro" id="IPR014030">
    <property type="entry name" value="Ketoacyl_synth_N"/>
</dbReference>
<organism evidence="8 9">
    <name type="scientific">Actinomadura rayongensis</name>
    <dbReference type="NCBI Taxonomy" id="1429076"/>
    <lineage>
        <taxon>Bacteria</taxon>
        <taxon>Bacillati</taxon>
        <taxon>Actinomycetota</taxon>
        <taxon>Actinomycetes</taxon>
        <taxon>Streptosporangiales</taxon>
        <taxon>Thermomonosporaceae</taxon>
        <taxon>Actinomadura</taxon>
    </lineage>
</organism>
<dbReference type="SUPFAM" id="SSF53901">
    <property type="entry name" value="Thiolase-like"/>
    <property type="match status" value="1"/>
</dbReference>
<dbReference type="Pfam" id="PF16197">
    <property type="entry name" value="KAsynt_C_assoc"/>
    <property type="match status" value="1"/>
</dbReference>
<dbReference type="InterPro" id="IPR042104">
    <property type="entry name" value="PKS_dehydratase_sf"/>
</dbReference>
<dbReference type="EMBL" id="WUTW01000001">
    <property type="protein sequence ID" value="MXQ63029.1"/>
    <property type="molecule type" value="Genomic_DNA"/>
</dbReference>
<dbReference type="SUPFAM" id="SSF52151">
    <property type="entry name" value="FabD/lysophospholipase-like"/>
    <property type="match status" value="1"/>
</dbReference>
<dbReference type="InterPro" id="IPR049552">
    <property type="entry name" value="PKS_DH_N"/>
</dbReference>
<dbReference type="Pfam" id="PF00109">
    <property type="entry name" value="ketoacyl-synt"/>
    <property type="match status" value="1"/>
</dbReference>
<dbReference type="SMART" id="SM00825">
    <property type="entry name" value="PKS_KS"/>
    <property type="match status" value="1"/>
</dbReference>
<evidence type="ECO:0000256" key="1">
    <source>
        <dbReference type="ARBA" id="ARBA00022450"/>
    </source>
</evidence>
<keyword evidence="9" id="KW-1185">Reference proteome</keyword>
<dbReference type="Gene3D" id="3.40.47.10">
    <property type="match status" value="1"/>
</dbReference>
<dbReference type="SMART" id="SM00826">
    <property type="entry name" value="PKS_DH"/>
    <property type="match status" value="1"/>
</dbReference>
<dbReference type="SMART" id="SM00823">
    <property type="entry name" value="PKS_PP"/>
    <property type="match status" value="1"/>
</dbReference>
<dbReference type="GO" id="GO:0004315">
    <property type="term" value="F:3-oxoacyl-[acyl-carrier-protein] synthase activity"/>
    <property type="evidence" value="ECO:0007669"/>
    <property type="project" value="InterPro"/>
</dbReference>
<dbReference type="GO" id="GO:0006633">
    <property type="term" value="P:fatty acid biosynthetic process"/>
    <property type="evidence" value="ECO:0007669"/>
    <property type="project" value="InterPro"/>
</dbReference>
<dbReference type="PROSITE" id="PS52019">
    <property type="entry name" value="PKS_MFAS_DH"/>
    <property type="match status" value="1"/>
</dbReference>
<reference evidence="8 9" key="1">
    <citation type="submission" date="2019-12" db="EMBL/GenBank/DDBJ databases">
        <title>Nocardia macrotermitis sp. nov. and Nocardia aurantia sp. nov., isolated from the gut of the fungus growing-termite Macrotermes natalensis.</title>
        <authorList>
            <person name="Christine B."/>
            <person name="Rene B."/>
        </authorList>
    </citation>
    <scope>NUCLEOTIDE SEQUENCE [LARGE SCALE GENOMIC DNA]</scope>
    <source>
        <strain evidence="8 9">DSM 102126</strain>
    </source>
</reference>
<dbReference type="InterPro" id="IPR032821">
    <property type="entry name" value="PKS_assoc"/>
</dbReference>
<dbReference type="Gene3D" id="3.10.129.110">
    <property type="entry name" value="Polyketide synthase dehydratase"/>
    <property type="match status" value="1"/>
</dbReference>
<evidence type="ECO:0000259" key="7">
    <source>
        <dbReference type="PROSITE" id="PS52019"/>
    </source>
</evidence>
<dbReference type="PANTHER" id="PTHR43775">
    <property type="entry name" value="FATTY ACID SYNTHASE"/>
    <property type="match status" value="1"/>
</dbReference>
<dbReference type="InterPro" id="IPR020806">
    <property type="entry name" value="PKS_PP-bd"/>
</dbReference>
<evidence type="ECO:0000256" key="4">
    <source>
        <dbReference type="PROSITE-ProRule" id="PRU01363"/>
    </source>
</evidence>
<feature type="active site" description="Proton acceptor; for dehydratase activity" evidence="4">
    <location>
        <position position="929"/>
    </location>
</feature>
<feature type="region of interest" description="N-terminal hotdog fold" evidence="4">
    <location>
        <begin position="897"/>
        <end position="1013"/>
    </location>
</feature>
<dbReference type="Gene3D" id="3.30.70.3290">
    <property type="match status" value="1"/>
</dbReference>
<dbReference type="PROSITE" id="PS00606">
    <property type="entry name" value="KS3_1"/>
    <property type="match status" value="1"/>
</dbReference>
<evidence type="ECO:0000313" key="8">
    <source>
        <dbReference type="EMBL" id="MXQ63029.1"/>
    </source>
</evidence>
<dbReference type="Pfam" id="PF21089">
    <property type="entry name" value="PKS_DH_N"/>
    <property type="match status" value="1"/>
</dbReference>
<dbReference type="SUPFAM" id="SSF55048">
    <property type="entry name" value="Probable ACP-binding domain of malonyl-CoA ACP transacylase"/>
    <property type="match status" value="1"/>
</dbReference>
<dbReference type="GO" id="GO:0004312">
    <property type="term" value="F:fatty acid synthase activity"/>
    <property type="evidence" value="ECO:0007669"/>
    <property type="project" value="TreeGrafter"/>
</dbReference>
<dbReference type="RefSeq" id="WP_161101241.1">
    <property type="nucleotide sequence ID" value="NZ_JBHLYI010000002.1"/>
</dbReference>
<feature type="domain" description="Carrier" evidence="5">
    <location>
        <begin position="1171"/>
        <end position="1252"/>
    </location>
</feature>
<dbReference type="InterPro" id="IPR020841">
    <property type="entry name" value="PKS_Beta-ketoAc_synthase_dom"/>
</dbReference>
<dbReference type="SMART" id="SM00827">
    <property type="entry name" value="PKS_AT"/>
    <property type="match status" value="1"/>
</dbReference>
<dbReference type="InterPro" id="IPR014043">
    <property type="entry name" value="Acyl_transferase_dom"/>
</dbReference>
<sequence>MTVGTTGAAPVAVIGIGCRLPGDVTSPADYWTLMTGGADASGEVPGERWSDYADLGPEYRTALRQAVTKGNFLPHIDRFDAAFFGIPPREAATMDPQHRLVLEVAWEALEHAGVPAGSLAGTDAGVFVGVCTADYGGQILEDLPSIEALTGIGAATCAVANRLSHVLDLRGPSIAIDTACSASLVAVHLACQSLRLGESSIAFAGGVNVLVSPGQTLTLGAAGALSPDGRSKSFSAAADGYGRGEGCGVVLLKLLADAERDGDPILAVVRGSAVNQDGRTNGIMAPCGTAQEHVMVRACASAGLDPATVDYVEAHGTGTPVGDPMEAAALAAVYGADRPADEPCLVGSVKANIGHLEGAAGIAGVIKAVLALDRAEVPGTRLEGPPNPAIAWDGSGLDLVTETTPWPERDHPRRAGVSGFGYGGTVAHIVLEQAPPRPAATVPADPAGRRLYPLSAASAESLRTAAAALADRLDAADPPPLASLGHTLALRREHLAERAVVAADGRTELVARLRALADGTPEGGVVTGRRAPHRGRGLVWVFSGHGSQWVGMGREMLDEPAFAQVIDELDPIYREEIGFSPRQVLLDGDLGEVDRVQTMIFAMQTGLAALWRTVGVVPDAVIGHSVGEIGAAVAAGALSLADGGRLICRRSRLLREVAGKGGMVMVPLSFAATEERLAGRTDVAAAIAASPASTVVAGDADAVRALREEWTAEGLRVLEVASDVAFHSPHMDPLLDRLTSAAAGLEHRPTTVPMYSTSLPDPRATPATGGAYWAGNLRNPVRLVDAVTAAAEDGHLEFLEVSPHPVVAHSINETLGELDLDDAFVGTTLRRNRPEQATLQNALAALHCRGIEVDWTVLQSDGGLVGLPGYPWQETVHWYQRSVPARGVGGGHDVDRHTVLGARESIAGSAVQVWRTVLNDDNRPYPGSHALNGVEIVPAAVLTETFREVTGGGVLVDVEMRQPLLTASPREVQVVLDGTELRLASRPVTGPGEDEPPWLIHATATADAGPAELADRLADPGEHRLLPADPALIHRRLAEVGVPSTGFDWTATDLLYGVGMAQATVHSTQTGTWAAAMDAVMSIAPAAFSGAPELRMVVHIDDIVVTGEPPETFTVEVALDDTAEDTVNALVADADGVVVARLSGLRYPVIDPPEETAVESGEEQQRSFAGIPPEELRALVLEEVAGQIATEMGLALADLNHRRPLLDQGLDSVMTVAIRRRLEKRFGTRLAATVFWERPTVTAIAEHLVELLAPEES</sequence>
<dbReference type="FunFam" id="3.40.47.10:FF:000019">
    <property type="entry name" value="Polyketide synthase type I"/>
    <property type="match status" value="1"/>
</dbReference>
<dbReference type="PROSITE" id="PS52004">
    <property type="entry name" value="KS3_2"/>
    <property type="match status" value="1"/>
</dbReference>
<keyword evidence="3 8" id="KW-0808">Transferase</keyword>
<dbReference type="AlphaFoldDB" id="A0A6I4VXE2"/>
<dbReference type="GO" id="GO:0031177">
    <property type="term" value="F:phosphopantetheine binding"/>
    <property type="evidence" value="ECO:0007669"/>
    <property type="project" value="InterPro"/>
</dbReference>
<dbReference type="Proteomes" id="UP000431901">
    <property type="component" value="Unassembled WGS sequence"/>
</dbReference>
<accession>A0A6I4VXE2</accession>
<dbReference type="InterPro" id="IPR016035">
    <property type="entry name" value="Acyl_Trfase/lysoPLipase"/>
</dbReference>
<name>A0A6I4VXE2_9ACTN</name>
<feature type="domain" description="PKS/mFAS DH" evidence="7">
    <location>
        <begin position="897"/>
        <end position="1156"/>
    </location>
</feature>
<dbReference type="CDD" id="cd00833">
    <property type="entry name" value="PKS"/>
    <property type="match status" value="1"/>
</dbReference>
<gene>
    <name evidence="8" type="ORF">GQ466_03165</name>
</gene>
<dbReference type="InterPro" id="IPR020807">
    <property type="entry name" value="PKS_DH"/>
</dbReference>
<dbReference type="InterPro" id="IPR014031">
    <property type="entry name" value="Ketoacyl_synth_C"/>
</dbReference>
<dbReference type="PANTHER" id="PTHR43775:SF37">
    <property type="entry name" value="SI:DKEY-61P9.11"/>
    <property type="match status" value="1"/>
</dbReference>
<dbReference type="Gene3D" id="1.10.1200.10">
    <property type="entry name" value="ACP-like"/>
    <property type="match status" value="1"/>
</dbReference>
<dbReference type="SMART" id="SM01294">
    <property type="entry name" value="PKS_PP_betabranch"/>
    <property type="match status" value="1"/>
</dbReference>
<keyword evidence="1" id="KW-0596">Phosphopantetheine</keyword>
<protein>
    <submittedName>
        <fullName evidence="8">Acyltransferase domain-containing protein</fullName>
    </submittedName>
</protein>
<dbReference type="SUPFAM" id="SSF47336">
    <property type="entry name" value="ACP-like"/>
    <property type="match status" value="1"/>
</dbReference>
<dbReference type="OrthoDB" id="4537517at2"/>
<feature type="region of interest" description="C-terminal hotdog fold" evidence="4">
    <location>
        <begin position="1025"/>
        <end position="1156"/>
    </location>
</feature>
<dbReference type="Pfam" id="PF00698">
    <property type="entry name" value="Acyl_transf_1"/>
    <property type="match status" value="1"/>
</dbReference>
<dbReference type="InterPro" id="IPR009081">
    <property type="entry name" value="PP-bd_ACP"/>
</dbReference>
<dbReference type="InterPro" id="IPR018201">
    <property type="entry name" value="Ketoacyl_synth_AS"/>
</dbReference>
<feature type="domain" description="Ketosynthase family 3 (KS3)" evidence="6">
    <location>
        <begin position="8"/>
        <end position="433"/>
    </location>
</feature>
<dbReference type="InterPro" id="IPR001227">
    <property type="entry name" value="Ac_transferase_dom_sf"/>
</dbReference>
<evidence type="ECO:0000256" key="2">
    <source>
        <dbReference type="ARBA" id="ARBA00022553"/>
    </source>
</evidence>
<evidence type="ECO:0000259" key="6">
    <source>
        <dbReference type="PROSITE" id="PS52004"/>
    </source>
</evidence>